<proteinExistence type="predicted"/>
<dbReference type="Gene3D" id="3.20.20.80">
    <property type="entry name" value="Glycosidases"/>
    <property type="match status" value="1"/>
</dbReference>
<evidence type="ECO:0000313" key="2">
    <source>
        <dbReference type="Proteomes" id="UP000046155"/>
    </source>
</evidence>
<dbReference type="InterPro" id="IPR017853">
    <property type="entry name" value="GH"/>
</dbReference>
<reference evidence="2" key="1">
    <citation type="submission" date="2015-01" db="EMBL/GenBank/DDBJ databases">
        <authorList>
            <person name="Manzoor Shahid"/>
            <person name="Zubair Saima"/>
        </authorList>
    </citation>
    <scope>NUCLEOTIDE SEQUENCE [LARGE SCALE GENOMIC DNA]</scope>
    <source>
        <strain evidence="2">Sp3</strain>
    </source>
</reference>
<keyword evidence="2" id="KW-1185">Reference proteome</keyword>
<organism evidence="1 2">
    <name type="scientific">Syntrophaceticus schinkii</name>
    <dbReference type="NCBI Taxonomy" id="499207"/>
    <lineage>
        <taxon>Bacteria</taxon>
        <taxon>Bacillati</taxon>
        <taxon>Bacillota</taxon>
        <taxon>Clostridia</taxon>
        <taxon>Thermoanaerobacterales</taxon>
        <taxon>Thermoanaerobacterales Family III. Incertae Sedis</taxon>
        <taxon>Syntrophaceticus</taxon>
    </lineage>
</organism>
<name>A0A0B7MFE0_9FIRM</name>
<dbReference type="EMBL" id="CDRZ01000241">
    <property type="protein sequence ID" value="CEO89309.1"/>
    <property type="molecule type" value="Genomic_DNA"/>
</dbReference>
<protein>
    <submittedName>
        <fullName evidence="1">Beta-galactosidase</fullName>
    </submittedName>
</protein>
<sequence length="399" mass="44906">MRELQFPLGVNYWPAGKAMYWWQDFDAAEVEQDFSRLADARFQVVRVFLTWEDFQPAPSRVSTGCLNHLVAVADVAANCKIMIQPTFFCGHMSGVNWMPEWMLGGPARGRFPVISGGRLRHAEIRNFYSEREIIKAQQLQCREVAQALQGHPALWAFDLGNESSNCVIPPDRQAARDWLAAVVGELKGVSGLPVTIGLHAEDLEEDRKLGPADAALYCDFLCMHGYPFYLDWVDNPLDAEVLPFLGLITHWLGGKRVLFQEFGVSDQILQQEYPGEVEEGGALYYRKALHLLRSAGMWGAFAWCYSDYQPHLFGKPPLKENPHERHFGLFKADGSPKKAVSVFQELAKEIKGAADRCGVCAAADVSWLKGEDPERFYDNPLVELKRLYNACKGDSPQCM</sequence>
<evidence type="ECO:0000313" key="1">
    <source>
        <dbReference type="EMBL" id="CEO89309.1"/>
    </source>
</evidence>
<dbReference type="Proteomes" id="UP000046155">
    <property type="component" value="Unassembled WGS sequence"/>
</dbReference>
<accession>A0A0B7MFE0</accession>
<dbReference type="RefSeq" id="WP_156972221.1">
    <property type="nucleotide sequence ID" value="NZ_CDRZ01000241.1"/>
</dbReference>
<gene>
    <name evidence="1" type="ORF">SSCH_440016</name>
</gene>
<dbReference type="SUPFAM" id="SSF51445">
    <property type="entry name" value="(Trans)glycosidases"/>
    <property type="match status" value="1"/>
</dbReference>
<dbReference type="OrthoDB" id="9801493at2"/>
<dbReference type="AlphaFoldDB" id="A0A0B7MFE0"/>